<evidence type="ECO:0000313" key="1">
    <source>
        <dbReference type="EMBL" id="EGG06730.1"/>
    </source>
</evidence>
<dbReference type="EMBL" id="GL883107">
    <property type="protein sequence ID" value="EGG06730.1"/>
    <property type="molecule type" value="Genomic_DNA"/>
</dbReference>
<dbReference type="Proteomes" id="UP000001072">
    <property type="component" value="Unassembled WGS sequence"/>
</dbReference>
<sequence length="118" mass="13440">MVANFASRARIARLLEEDVPRRHISYDAHPRVDVATWTPRVCYMTAQFWPNEIIALHQRLRFPQSVSLDNGCIETGLTALAMLLEHCHALKFQAVTTPDIPTHSWEVFAPCEVLPPMC</sequence>
<evidence type="ECO:0000313" key="2">
    <source>
        <dbReference type="Proteomes" id="UP000001072"/>
    </source>
</evidence>
<proteinExistence type="predicted"/>
<accession>F4RLL2</accession>
<dbReference type="RefSeq" id="XP_007410170.1">
    <property type="nucleotide sequence ID" value="XM_007410108.1"/>
</dbReference>
<dbReference type="VEuPathDB" id="FungiDB:MELLADRAFT_71876"/>
<dbReference type="InParanoid" id="F4RLL2"/>
<protein>
    <submittedName>
        <fullName evidence="1">Uncharacterized protein</fullName>
    </submittedName>
</protein>
<dbReference type="AlphaFoldDB" id="F4RLL2"/>
<reference evidence="2" key="1">
    <citation type="journal article" date="2011" name="Proc. Natl. Acad. Sci. U.S.A.">
        <title>Obligate biotrophy features unraveled by the genomic analysis of rust fungi.</title>
        <authorList>
            <person name="Duplessis S."/>
            <person name="Cuomo C.A."/>
            <person name="Lin Y.-C."/>
            <person name="Aerts A."/>
            <person name="Tisserant E."/>
            <person name="Veneault-Fourrey C."/>
            <person name="Joly D.L."/>
            <person name="Hacquard S."/>
            <person name="Amselem J."/>
            <person name="Cantarel B.L."/>
            <person name="Chiu R."/>
            <person name="Coutinho P.M."/>
            <person name="Feau N."/>
            <person name="Field M."/>
            <person name="Frey P."/>
            <person name="Gelhaye E."/>
            <person name="Goldberg J."/>
            <person name="Grabherr M.G."/>
            <person name="Kodira C.D."/>
            <person name="Kohler A."/>
            <person name="Kuees U."/>
            <person name="Lindquist E.A."/>
            <person name="Lucas S.M."/>
            <person name="Mago R."/>
            <person name="Mauceli E."/>
            <person name="Morin E."/>
            <person name="Murat C."/>
            <person name="Pangilinan J.L."/>
            <person name="Park R."/>
            <person name="Pearson M."/>
            <person name="Quesneville H."/>
            <person name="Rouhier N."/>
            <person name="Sakthikumar S."/>
            <person name="Salamov A.A."/>
            <person name="Schmutz J."/>
            <person name="Selles B."/>
            <person name="Shapiro H."/>
            <person name="Tanguay P."/>
            <person name="Tuskan G.A."/>
            <person name="Henrissat B."/>
            <person name="Van de Peer Y."/>
            <person name="Rouze P."/>
            <person name="Ellis J.G."/>
            <person name="Dodds P.N."/>
            <person name="Schein J.E."/>
            <person name="Zhong S."/>
            <person name="Hamelin R.C."/>
            <person name="Grigoriev I.V."/>
            <person name="Szabo L.J."/>
            <person name="Martin F."/>
        </authorList>
    </citation>
    <scope>NUCLEOTIDE SEQUENCE [LARGE SCALE GENOMIC DNA]</scope>
    <source>
        <strain evidence="2">98AG31 / pathotype 3-4-7</strain>
    </source>
</reference>
<dbReference type="HOGENOM" id="CLU_2073668_0_0_1"/>
<keyword evidence="2" id="KW-1185">Reference proteome</keyword>
<dbReference type="KEGG" id="mlr:MELLADRAFT_71876"/>
<gene>
    <name evidence="1" type="ORF">MELLADRAFT_71876</name>
</gene>
<dbReference type="GeneID" id="18931955"/>
<name>F4RLL2_MELLP</name>
<organism evidence="2">
    <name type="scientific">Melampsora larici-populina (strain 98AG31 / pathotype 3-4-7)</name>
    <name type="common">Poplar leaf rust fungus</name>
    <dbReference type="NCBI Taxonomy" id="747676"/>
    <lineage>
        <taxon>Eukaryota</taxon>
        <taxon>Fungi</taxon>
        <taxon>Dikarya</taxon>
        <taxon>Basidiomycota</taxon>
        <taxon>Pucciniomycotina</taxon>
        <taxon>Pucciniomycetes</taxon>
        <taxon>Pucciniales</taxon>
        <taxon>Melampsoraceae</taxon>
        <taxon>Melampsora</taxon>
    </lineage>
</organism>